<proteinExistence type="predicted"/>
<evidence type="ECO:0000313" key="4">
    <source>
        <dbReference type="Proteomes" id="UP000596661"/>
    </source>
</evidence>
<dbReference type="OMA" id="CERNNNW"/>
<dbReference type="PANTHER" id="PTHR31286">
    <property type="entry name" value="GLYCINE-RICH CELL WALL STRUCTURAL PROTEIN 1.8-LIKE"/>
    <property type="match status" value="1"/>
</dbReference>
<evidence type="ECO:0000259" key="2">
    <source>
        <dbReference type="Pfam" id="PF14392"/>
    </source>
</evidence>
<feature type="region of interest" description="Disordered" evidence="1">
    <location>
        <begin position="343"/>
        <end position="368"/>
    </location>
</feature>
<dbReference type="AlphaFoldDB" id="A0A803QEK7"/>
<dbReference type="Gramene" id="evm.model.09.1482">
    <property type="protein sequence ID" value="cds.evm.model.09.1482"/>
    <property type="gene ID" value="evm.TU.09.1482"/>
</dbReference>
<dbReference type="EMBL" id="UZAU01000772">
    <property type="status" value="NOT_ANNOTATED_CDS"/>
    <property type="molecule type" value="Genomic_DNA"/>
</dbReference>
<protein>
    <recommendedName>
        <fullName evidence="2">Zinc knuckle CX2CX4HX4C domain-containing protein</fullName>
    </recommendedName>
</protein>
<organism evidence="3 4">
    <name type="scientific">Cannabis sativa</name>
    <name type="common">Hemp</name>
    <name type="synonym">Marijuana</name>
    <dbReference type="NCBI Taxonomy" id="3483"/>
    <lineage>
        <taxon>Eukaryota</taxon>
        <taxon>Viridiplantae</taxon>
        <taxon>Streptophyta</taxon>
        <taxon>Embryophyta</taxon>
        <taxon>Tracheophyta</taxon>
        <taxon>Spermatophyta</taxon>
        <taxon>Magnoliopsida</taxon>
        <taxon>eudicotyledons</taxon>
        <taxon>Gunneridae</taxon>
        <taxon>Pentapetalae</taxon>
        <taxon>rosids</taxon>
        <taxon>fabids</taxon>
        <taxon>Rosales</taxon>
        <taxon>Cannabaceae</taxon>
        <taxon>Cannabis</taxon>
    </lineage>
</organism>
<reference evidence="3" key="2">
    <citation type="submission" date="2021-03" db="UniProtKB">
        <authorList>
            <consortium name="EnsemblPlants"/>
        </authorList>
    </citation>
    <scope>IDENTIFICATION</scope>
</reference>
<keyword evidence="4" id="KW-1185">Reference proteome</keyword>
<accession>A0A803QEK7</accession>
<feature type="domain" description="Zinc knuckle CX2CX4HX4C" evidence="2">
    <location>
        <begin position="132"/>
        <end position="179"/>
    </location>
</feature>
<dbReference type="EnsemblPlants" id="evm.model.09.1482">
    <property type="protein sequence ID" value="cds.evm.model.09.1482"/>
    <property type="gene ID" value="evm.TU.09.1482"/>
</dbReference>
<dbReference type="Proteomes" id="UP000596661">
    <property type="component" value="Chromosome 9"/>
</dbReference>
<name>A0A803QEK7_CANSA</name>
<reference evidence="3" key="1">
    <citation type="submission" date="2018-11" db="EMBL/GenBank/DDBJ databases">
        <authorList>
            <person name="Grassa J C."/>
        </authorList>
    </citation>
    <scope>NUCLEOTIDE SEQUENCE [LARGE SCALE GENOMIC DNA]</scope>
</reference>
<evidence type="ECO:0000256" key="1">
    <source>
        <dbReference type="SAM" id="MobiDB-lite"/>
    </source>
</evidence>
<sequence>MASSSGNNNMSLPILAEKEEDEALAYGVDQTVEFAIDDRWCLVGQFLTERNIDFDAMRHLMASLWQLGKGEDPKLIPLSHVDMWVQLHDIQSGFKTAHVCKDLGKFIGSFVEADKKNFLGLWRDYLRIRVTLDVSKPLKRRKKIRTVDGKEFWVNFKYEHVPTFCFICGIMGHSESFCPRLFDTPKDSMVKPYGIWMKAITRRKNVTMGSKWLRSFQDFSDEKLGGDGSVGVTKVDGNVDHVPMIMEGIVGQSSNGHNRGKDMGCNDNEAIGGLDINSQSDELAHDVLVITDTKRKRIDIELNGLGGPRVGQLGLTNNSFTTSEFGPSGELVGVVDEVVNKDTSNANGVNGPKNLNKMGAGFQAHQGL</sequence>
<dbReference type="PANTHER" id="PTHR31286:SF153">
    <property type="entry name" value="DUF4283 DOMAIN PROTEIN"/>
    <property type="match status" value="1"/>
</dbReference>
<dbReference type="InterPro" id="IPR040256">
    <property type="entry name" value="At4g02000-like"/>
</dbReference>
<dbReference type="Pfam" id="PF14392">
    <property type="entry name" value="zf-CCHC_4"/>
    <property type="match status" value="1"/>
</dbReference>
<evidence type="ECO:0000313" key="3">
    <source>
        <dbReference type="EnsemblPlants" id="cds.evm.model.09.1482"/>
    </source>
</evidence>
<dbReference type="InterPro" id="IPR025836">
    <property type="entry name" value="Zn_knuckle_CX2CX4HX4C"/>
</dbReference>